<dbReference type="GO" id="GO:0031119">
    <property type="term" value="P:tRNA pseudouridine synthesis"/>
    <property type="evidence" value="ECO:0007669"/>
    <property type="project" value="UniProtKB-UniRule"/>
</dbReference>
<feature type="domain" description="Pseudouridine synthase II N-terminal" evidence="6">
    <location>
        <begin position="45"/>
        <end position="187"/>
    </location>
</feature>
<dbReference type="Pfam" id="PF16198">
    <property type="entry name" value="TruB_C_2"/>
    <property type="match status" value="1"/>
</dbReference>
<dbReference type="GO" id="GO:0160148">
    <property type="term" value="F:tRNA pseudouridine(55) synthase activity"/>
    <property type="evidence" value="ECO:0007669"/>
    <property type="project" value="UniProtKB-EC"/>
</dbReference>
<comment type="similarity">
    <text evidence="2 5">Belongs to the pseudouridine synthase TruB family. Type 1 subfamily.</text>
</comment>
<comment type="catalytic activity">
    <reaction evidence="1 5">
        <text>uridine(55) in tRNA = pseudouridine(55) in tRNA</text>
        <dbReference type="Rhea" id="RHEA:42532"/>
        <dbReference type="Rhea" id="RHEA-COMP:10101"/>
        <dbReference type="Rhea" id="RHEA-COMP:10102"/>
        <dbReference type="ChEBI" id="CHEBI:65314"/>
        <dbReference type="ChEBI" id="CHEBI:65315"/>
        <dbReference type="EC" id="5.4.99.25"/>
    </reaction>
</comment>
<dbReference type="Pfam" id="PF01509">
    <property type="entry name" value="TruB_N"/>
    <property type="match status" value="1"/>
</dbReference>
<comment type="function">
    <text evidence="5">Responsible for synthesis of pseudouridine from uracil-55 in the psi GC loop of transfer RNAs.</text>
</comment>
<dbReference type="NCBIfam" id="TIGR00431">
    <property type="entry name" value="TruB"/>
    <property type="match status" value="1"/>
</dbReference>
<proteinExistence type="inferred from homology"/>
<evidence type="ECO:0000256" key="3">
    <source>
        <dbReference type="ARBA" id="ARBA00022694"/>
    </source>
</evidence>
<dbReference type="AlphaFoldDB" id="A0A395LZ01"/>
<keyword evidence="4 5" id="KW-0413">Isomerase</keyword>
<dbReference type="EMBL" id="PHFL01000059">
    <property type="protein sequence ID" value="RFM23736.1"/>
    <property type="molecule type" value="Genomic_DNA"/>
</dbReference>
<keyword evidence="3 5" id="KW-0819">tRNA processing</keyword>
<dbReference type="CDD" id="cd02573">
    <property type="entry name" value="PseudoU_synth_EcTruB"/>
    <property type="match status" value="1"/>
</dbReference>
<dbReference type="Gene3D" id="3.30.2350.10">
    <property type="entry name" value="Pseudouridine synthase"/>
    <property type="match status" value="1"/>
</dbReference>
<dbReference type="PANTHER" id="PTHR13767">
    <property type="entry name" value="TRNA-PSEUDOURIDINE SYNTHASE"/>
    <property type="match status" value="1"/>
</dbReference>
<feature type="domain" description="tRNA pseudouridylate synthase B C-terminal" evidence="7">
    <location>
        <begin position="188"/>
        <end position="231"/>
    </location>
</feature>
<reference evidence="8 9" key="1">
    <citation type="journal article" date="2011" name="ISME J.">
        <title>Community ecology of hot spring cyanobacterial mats: predominant populations and their functional potential.</title>
        <authorList>
            <person name="Klatt C.G."/>
            <person name="Wood J.M."/>
            <person name="Rusch D.B."/>
            <person name="Bateson M.M."/>
            <person name="Hamamura N."/>
            <person name="Heidelberg J.F."/>
            <person name="Grossman A.R."/>
            <person name="Bhaya D."/>
            <person name="Cohan F.M."/>
            <person name="Kuhl M."/>
            <person name="Bryant D.A."/>
            <person name="Ward D.M."/>
        </authorList>
    </citation>
    <scope>NUCLEOTIDE SEQUENCE [LARGE SCALE GENOMIC DNA]</scope>
    <source>
        <strain evidence="8">OS</strain>
    </source>
</reference>
<protein>
    <recommendedName>
        <fullName evidence="5">tRNA pseudouridine synthase B</fullName>
        <ecNumber evidence="5">5.4.99.25</ecNumber>
    </recommendedName>
    <alternativeName>
        <fullName evidence="5">tRNA pseudouridine(55) synthase</fullName>
        <shortName evidence="5">Psi55 synthase</shortName>
    </alternativeName>
    <alternativeName>
        <fullName evidence="5">tRNA pseudouridylate synthase</fullName>
    </alternativeName>
    <alternativeName>
        <fullName evidence="5">tRNA-uridine isomerase</fullName>
    </alternativeName>
</protein>
<name>A0A395LZ01_9BACT</name>
<gene>
    <name evidence="5 8" type="primary">truB</name>
    <name evidence="8" type="ORF">D0433_09415</name>
</gene>
<evidence type="ECO:0000313" key="9">
    <source>
        <dbReference type="Proteomes" id="UP000266389"/>
    </source>
</evidence>
<dbReference type="HAMAP" id="MF_01080">
    <property type="entry name" value="TruB_bact"/>
    <property type="match status" value="1"/>
</dbReference>
<evidence type="ECO:0000256" key="5">
    <source>
        <dbReference type="HAMAP-Rule" id="MF_01080"/>
    </source>
</evidence>
<organism evidence="8 9">
    <name type="scientific">Candidatus Thermochlorobacter aerophilus</name>
    <dbReference type="NCBI Taxonomy" id="1868324"/>
    <lineage>
        <taxon>Bacteria</taxon>
        <taxon>Pseudomonadati</taxon>
        <taxon>Chlorobiota</taxon>
        <taxon>Chlorobiia</taxon>
        <taxon>Chlorobiales</taxon>
        <taxon>Candidatus Thermochlorobacteriaceae</taxon>
        <taxon>Candidatus Thermochlorobacter</taxon>
    </lineage>
</organism>
<evidence type="ECO:0000259" key="7">
    <source>
        <dbReference type="Pfam" id="PF16198"/>
    </source>
</evidence>
<evidence type="ECO:0000256" key="2">
    <source>
        <dbReference type="ARBA" id="ARBA00005642"/>
    </source>
</evidence>
<dbReference type="InterPro" id="IPR014780">
    <property type="entry name" value="tRNA_psdUridine_synth_TruB"/>
</dbReference>
<sequence>MPTRTTQYRDCPAQLLLIDKPFGWTSFDVVAKVRNAYTRAGFRCKVGHAGTLDPRATGLLLLATGKKTKELAQFEALDKTYSGCIKLGAQTPSYDGETEEYNHRPTDSLSLDIILETARRFTGKILQIPPIYSAIWHHGRRLYDLARSGQAVADRKAREVEIFEFSITEFHCPFVYFRARVSKGTYIRSLAHDFGQALGVGGYLYALRRERIGNFDVAHAQSLEHVLAEIAAAGTSLQHNLH</sequence>
<dbReference type="PANTHER" id="PTHR13767:SF2">
    <property type="entry name" value="PSEUDOURIDYLATE SYNTHASE TRUB1"/>
    <property type="match status" value="1"/>
</dbReference>
<dbReference type="SUPFAM" id="SSF55120">
    <property type="entry name" value="Pseudouridine synthase"/>
    <property type="match status" value="1"/>
</dbReference>
<feature type="active site" description="Nucleophile" evidence="5">
    <location>
        <position position="53"/>
    </location>
</feature>
<dbReference type="InterPro" id="IPR020103">
    <property type="entry name" value="PsdUridine_synth_cat_dom_sf"/>
</dbReference>
<evidence type="ECO:0000259" key="6">
    <source>
        <dbReference type="Pfam" id="PF01509"/>
    </source>
</evidence>
<comment type="caution">
    <text evidence="8">The sequence shown here is derived from an EMBL/GenBank/DDBJ whole genome shotgun (WGS) entry which is preliminary data.</text>
</comment>
<evidence type="ECO:0000256" key="4">
    <source>
        <dbReference type="ARBA" id="ARBA00023235"/>
    </source>
</evidence>
<dbReference type="Proteomes" id="UP000266389">
    <property type="component" value="Unassembled WGS sequence"/>
</dbReference>
<evidence type="ECO:0000313" key="8">
    <source>
        <dbReference type="EMBL" id="RFM23736.1"/>
    </source>
</evidence>
<accession>A0A395LZ01</accession>
<dbReference type="GO" id="GO:1990481">
    <property type="term" value="P:mRNA pseudouridine synthesis"/>
    <property type="evidence" value="ECO:0007669"/>
    <property type="project" value="TreeGrafter"/>
</dbReference>
<dbReference type="GO" id="GO:0003723">
    <property type="term" value="F:RNA binding"/>
    <property type="evidence" value="ECO:0007669"/>
    <property type="project" value="InterPro"/>
</dbReference>
<evidence type="ECO:0000256" key="1">
    <source>
        <dbReference type="ARBA" id="ARBA00000385"/>
    </source>
</evidence>
<dbReference type="InterPro" id="IPR032819">
    <property type="entry name" value="TruB_C"/>
</dbReference>
<dbReference type="InterPro" id="IPR002501">
    <property type="entry name" value="PsdUridine_synth_N"/>
</dbReference>
<dbReference type="EC" id="5.4.99.25" evidence="5"/>